<keyword evidence="2 4" id="KW-0819">tRNA processing</keyword>
<comment type="subunit">
    <text evidence="4">Homodimer.</text>
</comment>
<dbReference type="Gene3D" id="3.30.70.660">
    <property type="entry name" value="Pseudouridine synthase I, catalytic domain, C-terminal subdomain"/>
    <property type="match status" value="1"/>
</dbReference>
<evidence type="ECO:0000313" key="7">
    <source>
        <dbReference type="EMBL" id="MFF0452351.1"/>
    </source>
</evidence>
<dbReference type="GO" id="GO:0160147">
    <property type="term" value="F:tRNA pseudouridine(38-40) synthase activity"/>
    <property type="evidence" value="ECO:0007669"/>
    <property type="project" value="UniProtKB-EC"/>
</dbReference>
<dbReference type="HAMAP" id="MF_00171">
    <property type="entry name" value="TruA"/>
    <property type="match status" value="1"/>
</dbReference>
<feature type="domain" description="Pseudouridine synthase I TruA alpha/beta" evidence="6">
    <location>
        <begin position="22"/>
        <end position="116"/>
    </location>
</feature>
<comment type="catalytic activity">
    <reaction evidence="4 5">
        <text>uridine(38/39/40) in tRNA = pseudouridine(38/39/40) in tRNA</text>
        <dbReference type="Rhea" id="RHEA:22376"/>
        <dbReference type="Rhea" id="RHEA-COMP:10085"/>
        <dbReference type="Rhea" id="RHEA-COMP:10087"/>
        <dbReference type="ChEBI" id="CHEBI:65314"/>
        <dbReference type="ChEBI" id="CHEBI:65315"/>
        <dbReference type="EC" id="5.4.99.12"/>
    </reaction>
</comment>
<evidence type="ECO:0000313" key="8">
    <source>
        <dbReference type="Proteomes" id="UP001601521"/>
    </source>
</evidence>
<protein>
    <recommendedName>
        <fullName evidence="4">tRNA pseudouridine synthase A</fullName>
        <ecNumber evidence="4">5.4.99.12</ecNumber>
    </recommendedName>
    <alternativeName>
        <fullName evidence="4">tRNA pseudouridine(38-40) synthase</fullName>
    </alternativeName>
    <alternativeName>
        <fullName evidence="4">tRNA pseudouridylate synthase I</fullName>
    </alternativeName>
    <alternativeName>
        <fullName evidence="4">tRNA-uridine isomerase I</fullName>
    </alternativeName>
</protein>
<dbReference type="EMBL" id="JBIALX010000001">
    <property type="protein sequence ID" value="MFF0452351.1"/>
    <property type="molecule type" value="Genomic_DNA"/>
</dbReference>
<dbReference type="RefSeq" id="WP_387248702.1">
    <property type="nucleotide sequence ID" value="NZ_JBIALX010000001.1"/>
</dbReference>
<dbReference type="PANTHER" id="PTHR11142">
    <property type="entry name" value="PSEUDOURIDYLATE SYNTHASE"/>
    <property type="match status" value="1"/>
</dbReference>
<accession>A0ABW6NB42</accession>
<proteinExistence type="inferred from homology"/>
<feature type="binding site" evidence="4">
    <location>
        <position position="123"/>
    </location>
    <ligand>
        <name>substrate</name>
    </ligand>
</feature>
<evidence type="ECO:0000256" key="1">
    <source>
        <dbReference type="ARBA" id="ARBA00009375"/>
    </source>
</evidence>
<feature type="active site" description="Nucleophile" evidence="4">
    <location>
        <position position="65"/>
    </location>
</feature>
<dbReference type="NCBIfam" id="TIGR00071">
    <property type="entry name" value="hisT_truA"/>
    <property type="match status" value="1"/>
</dbReference>
<dbReference type="SUPFAM" id="SSF55120">
    <property type="entry name" value="Pseudouridine synthase"/>
    <property type="match status" value="1"/>
</dbReference>
<dbReference type="Proteomes" id="UP001601521">
    <property type="component" value="Unassembled WGS sequence"/>
</dbReference>
<dbReference type="Pfam" id="PF01416">
    <property type="entry name" value="PseudoU_synth_1"/>
    <property type="match status" value="2"/>
</dbReference>
<comment type="caution">
    <text evidence="7">The sequence shown here is derived from an EMBL/GenBank/DDBJ whole genome shotgun (WGS) entry which is preliminary data.</text>
</comment>
<dbReference type="InterPro" id="IPR020094">
    <property type="entry name" value="TruA/RsuA/RluB/E/F_N"/>
</dbReference>
<evidence type="ECO:0000256" key="2">
    <source>
        <dbReference type="ARBA" id="ARBA00022694"/>
    </source>
</evidence>
<evidence type="ECO:0000256" key="4">
    <source>
        <dbReference type="HAMAP-Rule" id="MF_00171"/>
    </source>
</evidence>
<gene>
    <name evidence="4 7" type="primary">truA</name>
    <name evidence="7" type="ORF">ACFYTH_03160</name>
</gene>
<feature type="domain" description="Pseudouridine synthase I TruA alpha/beta" evidence="6">
    <location>
        <begin position="157"/>
        <end position="273"/>
    </location>
</feature>
<keyword evidence="3 4" id="KW-0413">Isomerase</keyword>
<dbReference type="PIRSF" id="PIRSF001430">
    <property type="entry name" value="tRNA_psdUrid_synth"/>
    <property type="match status" value="1"/>
</dbReference>
<dbReference type="InterPro" id="IPR020097">
    <property type="entry name" value="PsdUridine_synth_TruA_a/b_dom"/>
</dbReference>
<dbReference type="Gene3D" id="3.30.70.580">
    <property type="entry name" value="Pseudouridine synthase I, catalytic domain, N-terminal subdomain"/>
    <property type="match status" value="1"/>
</dbReference>
<sequence length="300" mass="32567">MAVTMQDPAATSVAVRVRLDIAYDGTDFTGWARQPGLRTVQGVLEESLSKVLREPIQLTVAGRTDAGVHAEGQVAHFDTTALPDYDKLLHRLARFLPKDVRVTGIRPAPPEFDARFSAIRRHYAYRLTTAPYGAPPLLARSVVACRPGVDLDAMREASRKLLGLHDFAAFCRRREGATTVRELQRFDWVATPIGDPGVGRAGSEREAAMLTAYVSADAFCWSMVRSLVGAVLAVGEGRRAPEWVEGLLAERERSSSVTVAPAHGLSLIAVDYPADADLAARNAETREMRTIPEPDGCCGS</sequence>
<evidence type="ECO:0000256" key="3">
    <source>
        <dbReference type="ARBA" id="ARBA00023235"/>
    </source>
</evidence>
<evidence type="ECO:0000256" key="5">
    <source>
        <dbReference type="RuleBase" id="RU003792"/>
    </source>
</evidence>
<evidence type="ECO:0000259" key="6">
    <source>
        <dbReference type="Pfam" id="PF01416"/>
    </source>
</evidence>
<dbReference type="PANTHER" id="PTHR11142:SF0">
    <property type="entry name" value="TRNA PSEUDOURIDINE SYNTHASE-LIKE 1"/>
    <property type="match status" value="1"/>
</dbReference>
<comment type="similarity">
    <text evidence="1 4 5">Belongs to the tRNA pseudouridine synthase TruA family.</text>
</comment>
<name>A0ABW6NB42_9NOCA</name>
<dbReference type="InterPro" id="IPR001406">
    <property type="entry name" value="PsdUridine_synth_TruA"/>
</dbReference>
<dbReference type="InterPro" id="IPR020095">
    <property type="entry name" value="PsdUridine_synth_TruA_C"/>
</dbReference>
<comment type="caution">
    <text evidence="4">Lacks conserved residue(s) required for the propagation of feature annotation.</text>
</comment>
<organism evidence="7 8">
    <name type="scientific">Nocardia africana</name>
    <dbReference type="NCBI Taxonomy" id="134964"/>
    <lineage>
        <taxon>Bacteria</taxon>
        <taxon>Bacillati</taxon>
        <taxon>Actinomycetota</taxon>
        <taxon>Actinomycetes</taxon>
        <taxon>Mycobacteriales</taxon>
        <taxon>Nocardiaceae</taxon>
        <taxon>Nocardia</taxon>
    </lineage>
</organism>
<reference evidence="7 8" key="1">
    <citation type="submission" date="2024-10" db="EMBL/GenBank/DDBJ databases">
        <title>The Natural Products Discovery Center: Release of the First 8490 Sequenced Strains for Exploring Actinobacteria Biosynthetic Diversity.</title>
        <authorList>
            <person name="Kalkreuter E."/>
            <person name="Kautsar S.A."/>
            <person name="Yang D."/>
            <person name="Bader C.D."/>
            <person name="Teijaro C.N."/>
            <person name="Fluegel L."/>
            <person name="Davis C.M."/>
            <person name="Simpson J.R."/>
            <person name="Lauterbach L."/>
            <person name="Steele A.D."/>
            <person name="Gui C."/>
            <person name="Meng S."/>
            <person name="Li G."/>
            <person name="Viehrig K."/>
            <person name="Ye F."/>
            <person name="Su P."/>
            <person name="Kiefer A.F."/>
            <person name="Nichols A."/>
            <person name="Cepeda A.J."/>
            <person name="Yan W."/>
            <person name="Fan B."/>
            <person name="Jiang Y."/>
            <person name="Adhikari A."/>
            <person name="Zheng C.-J."/>
            <person name="Schuster L."/>
            <person name="Cowan T.M."/>
            <person name="Smanski M.J."/>
            <person name="Chevrette M.G."/>
            <person name="De Carvalho L.P.S."/>
            <person name="Shen B."/>
        </authorList>
    </citation>
    <scope>NUCLEOTIDE SEQUENCE [LARGE SCALE GENOMIC DNA]</scope>
    <source>
        <strain evidence="7 8">NPDC004550</strain>
    </source>
</reference>
<dbReference type="InterPro" id="IPR020103">
    <property type="entry name" value="PsdUridine_synth_cat_dom_sf"/>
</dbReference>
<keyword evidence="8" id="KW-1185">Reference proteome</keyword>
<dbReference type="CDD" id="cd02570">
    <property type="entry name" value="PseudoU_synth_EcTruA"/>
    <property type="match status" value="1"/>
</dbReference>
<comment type="function">
    <text evidence="4">Formation of pseudouridine at positions 38, 39 and 40 in the anticodon stem and loop of transfer RNAs.</text>
</comment>
<dbReference type="EC" id="5.4.99.12" evidence="4"/>